<dbReference type="GO" id="GO:0004181">
    <property type="term" value="F:metallocarboxypeptidase activity"/>
    <property type="evidence" value="ECO:0007669"/>
    <property type="project" value="UniProtKB-UniRule"/>
</dbReference>
<dbReference type="KEGG" id="kuy:FY550_01260"/>
<evidence type="ECO:0000313" key="13">
    <source>
        <dbReference type="Proteomes" id="UP000322553"/>
    </source>
</evidence>
<keyword evidence="9" id="KW-0862">Zinc</keyword>
<organism evidence="12 13">
    <name type="scientific">Kushneria phosphatilytica</name>
    <dbReference type="NCBI Taxonomy" id="657387"/>
    <lineage>
        <taxon>Bacteria</taxon>
        <taxon>Pseudomonadati</taxon>
        <taxon>Pseudomonadota</taxon>
        <taxon>Gammaproteobacteria</taxon>
        <taxon>Oceanospirillales</taxon>
        <taxon>Halomonadaceae</taxon>
        <taxon>Kushneria</taxon>
    </lineage>
</organism>
<dbReference type="EC" id="3.4.17.19" evidence="8"/>
<dbReference type="CDD" id="cd06460">
    <property type="entry name" value="M32_Taq"/>
    <property type="match status" value="1"/>
</dbReference>
<dbReference type="OrthoDB" id="9772308at2"/>
<dbReference type="PRINTS" id="PR00998">
    <property type="entry name" value="CRBOXYPTASET"/>
</dbReference>
<keyword evidence="2 8" id="KW-0645">Protease</keyword>
<feature type="region of interest" description="Disordered" evidence="11">
    <location>
        <begin position="494"/>
        <end position="517"/>
    </location>
</feature>
<evidence type="ECO:0000256" key="8">
    <source>
        <dbReference type="PIRNR" id="PIRNR006615"/>
    </source>
</evidence>
<dbReference type="Proteomes" id="UP000322553">
    <property type="component" value="Chromosome"/>
</dbReference>
<evidence type="ECO:0000256" key="9">
    <source>
        <dbReference type="PIRSR" id="PIRSR006615-1"/>
    </source>
</evidence>
<dbReference type="PANTHER" id="PTHR34217">
    <property type="entry name" value="METAL-DEPENDENT CARBOXYPEPTIDASE"/>
    <property type="match status" value="1"/>
</dbReference>
<dbReference type="GO" id="GO:0008270">
    <property type="term" value="F:zinc ion binding"/>
    <property type="evidence" value="ECO:0007669"/>
    <property type="project" value="UniProtKB-ARBA"/>
</dbReference>
<dbReference type="SUPFAM" id="SSF55486">
    <property type="entry name" value="Metalloproteases ('zincins'), catalytic domain"/>
    <property type="match status" value="1"/>
</dbReference>
<dbReference type="PROSITE" id="PS52034">
    <property type="entry name" value="PEPTIDASE_M32"/>
    <property type="match status" value="1"/>
</dbReference>
<evidence type="ECO:0000256" key="2">
    <source>
        <dbReference type="ARBA" id="ARBA00022670"/>
    </source>
</evidence>
<dbReference type="Gene3D" id="1.10.1370.30">
    <property type="match status" value="1"/>
</dbReference>
<evidence type="ECO:0000313" key="12">
    <source>
        <dbReference type="EMBL" id="QEL09895.1"/>
    </source>
</evidence>
<feature type="binding site" evidence="9">
    <location>
        <position position="261"/>
    </location>
    <ligand>
        <name>Zn(2+)</name>
        <dbReference type="ChEBI" id="CHEBI:29105"/>
        <note>catalytic</note>
    </ligand>
</feature>
<evidence type="ECO:0000256" key="4">
    <source>
        <dbReference type="ARBA" id="ARBA00022801"/>
    </source>
</evidence>
<keyword evidence="5 8" id="KW-0482">Metalloprotease</keyword>
<gene>
    <name evidence="12" type="ORF">FY550_01260</name>
</gene>
<comment type="cofactor">
    <cofactor evidence="9">
        <name>Zn(2+)</name>
        <dbReference type="ChEBI" id="CHEBI:29105"/>
    </cofactor>
    <text evidence="9">Binds 1 zinc ion per subunit.</text>
</comment>
<dbReference type="RefSeq" id="WP_084388250.1">
    <property type="nucleotide sequence ID" value="NZ_CP043420.1"/>
</dbReference>
<keyword evidence="13" id="KW-1185">Reference proteome</keyword>
<dbReference type="PIRSF" id="PIRSF006615">
    <property type="entry name" value="Zn_crbxpep_Taq"/>
    <property type="match status" value="1"/>
</dbReference>
<evidence type="ECO:0000256" key="10">
    <source>
        <dbReference type="PIRSR" id="PIRSR006615-2"/>
    </source>
</evidence>
<keyword evidence="4 8" id="KW-0378">Hydrolase</keyword>
<dbReference type="PANTHER" id="PTHR34217:SF1">
    <property type="entry name" value="CARBOXYPEPTIDASE 1"/>
    <property type="match status" value="1"/>
</dbReference>
<sequence length="517" mass="58643">MSAYQQLSSLFQRLFHYEHLGAMAGWDQLTMMPTGGSDARAEAMAELEVLMHRTLTAPEVGEWLASADAESLDDAQRANLREMHRAWHDAVVLPERLVEARSLAGARCEQAWRRQRPDNDWAGFADNLREVVRLSREEATIRAEATGTSRYEALLNKFEPDMNVTELDRLFNDLRDGLPGLLAQVVERQRSSPAHTPEGPFDIEAQRRLGQETMRRLGFDFEHGRLDVSLHPFCGGVPEDVRLTTRYREDECLSSLMGIIHETGHARYEQNLPAPWRGQPLGRARSMSIHESQSLTFEMQLGRSEAFVRQLAPQLVAHFGNRPGFEVDNLVRLAQRVEPGLIRVDADEVSYPAHILLRYEIERALIEGEIEVDDIPALWDEKMQHYLGLETRGNYRDGPMQDIHWTDGSFGYFPTYSLGAMLAAQLMAAVRRDHPELDERLAAGEPGILFDWLKAQIWQQGSRFETPELIRRATGEPLDAGYYRRHLESRYLGEPAGRSGGVAKRAHQPIGSGNEDD</sequence>
<dbReference type="FunFam" id="1.10.1370.30:FF:000003">
    <property type="entry name" value="Thermostable carboxypeptidase 1"/>
    <property type="match status" value="1"/>
</dbReference>
<evidence type="ECO:0000256" key="3">
    <source>
        <dbReference type="ARBA" id="ARBA00022723"/>
    </source>
</evidence>
<protein>
    <recommendedName>
        <fullName evidence="8">Metal-dependent carboxypeptidase</fullName>
        <ecNumber evidence="8">3.4.17.19</ecNumber>
    </recommendedName>
</protein>
<name>A0A5C0ZYW2_9GAMM</name>
<keyword evidence="3 8" id="KW-0479">Metal-binding</keyword>
<comment type="similarity">
    <text evidence="7 8">Belongs to the peptidase M32 family.</text>
</comment>
<evidence type="ECO:0000256" key="7">
    <source>
        <dbReference type="ARBA" id="ARBA00061580"/>
    </source>
</evidence>
<comment type="catalytic activity">
    <reaction evidence="6 8">
        <text>Release of a C-terminal amino acid with broad specificity, except for -Pro.</text>
        <dbReference type="EC" id="3.4.17.19"/>
    </reaction>
</comment>
<dbReference type="Pfam" id="PF02074">
    <property type="entry name" value="Peptidase_M32"/>
    <property type="match status" value="1"/>
</dbReference>
<proteinExistence type="inferred from homology"/>
<dbReference type="AlphaFoldDB" id="A0A5C0ZYW2"/>
<feature type="binding site" evidence="9">
    <location>
        <position position="265"/>
    </location>
    <ligand>
        <name>Zn(2+)</name>
        <dbReference type="ChEBI" id="CHEBI:29105"/>
        <note>catalytic</note>
    </ligand>
</feature>
<dbReference type="EMBL" id="CP043420">
    <property type="protein sequence ID" value="QEL09895.1"/>
    <property type="molecule type" value="Genomic_DNA"/>
</dbReference>
<evidence type="ECO:0000256" key="1">
    <source>
        <dbReference type="ARBA" id="ARBA00022645"/>
    </source>
</evidence>
<dbReference type="GO" id="GO:0006508">
    <property type="term" value="P:proteolysis"/>
    <property type="evidence" value="ECO:0007669"/>
    <property type="project" value="UniProtKB-UniRule"/>
</dbReference>
<feature type="binding site" evidence="9">
    <location>
        <position position="291"/>
    </location>
    <ligand>
        <name>Zn(2+)</name>
        <dbReference type="ChEBI" id="CHEBI:29105"/>
        <note>catalytic</note>
    </ligand>
</feature>
<feature type="active site" description="Proton donor/acceptor" evidence="10">
    <location>
        <position position="262"/>
    </location>
</feature>
<reference evidence="12 13" key="1">
    <citation type="submission" date="2019-08" db="EMBL/GenBank/DDBJ databases">
        <title>Complete genome sequence of Kushneria sp. YCWA18, a halophilic phosphate-solubilizing bacterium isolated from Daqiao saltern in China.</title>
        <authorList>
            <person name="Du G.-X."/>
            <person name="Qu L.-Y."/>
        </authorList>
    </citation>
    <scope>NUCLEOTIDE SEQUENCE [LARGE SCALE GENOMIC DNA]</scope>
    <source>
        <strain evidence="12 13">YCWA18</strain>
    </source>
</reference>
<comment type="function">
    <text evidence="8">Broad specificity carboxypetidase that releases amino acids sequentially from the C-terminus, including neutral, aromatic, polar and basic residues.</text>
</comment>
<dbReference type="InterPro" id="IPR001333">
    <property type="entry name" value="Peptidase_M32_Taq"/>
</dbReference>
<keyword evidence="1 8" id="KW-0121">Carboxypeptidase</keyword>
<accession>A0A5C0ZYW2</accession>
<evidence type="ECO:0000256" key="11">
    <source>
        <dbReference type="SAM" id="MobiDB-lite"/>
    </source>
</evidence>
<evidence type="ECO:0000256" key="6">
    <source>
        <dbReference type="ARBA" id="ARBA00052755"/>
    </source>
</evidence>
<evidence type="ECO:0000256" key="5">
    <source>
        <dbReference type="ARBA" id="ARBA00023049"/>
    </source>
</evidence>